<protein>
    <recommendedName>
        <fullName evidence="3">N-acetyltransferase domain-containing protein</fullName>
    </recommendedName>
</protein>
<dbReference type="Proteomes" id="UP000539372">
    <property type="component" value="Unassembled WGS sequence"/>
</dbReference>
<proteinExistence type="predicted"/>
<name>A0A7Y0HGL4_9PROT</name>
<sequence>MTANRIAQALPLAQTLRSDLTLTEWEAFCGQRLHHSDSDAGMDIVTDGDGYLLGLAAYQIRTDIRHGRVLDVDPFIAMDVYGRDRACEMLLEHIESLATDRACGAVHVSLEGVDGRFPRRCGTSFTRILESGYRADGLRLCKGISQPANGN</sequence>
<evidence type="ECO:0000313" key="2">
    <source>
        <dbReference type="Proteomes" id="UP000539372"/>
    </source>
</evidence>
<dbReference type="RefSeq" id="WP_169625456.1">
    <property type="nucleotide sequence ID" value="NZ_JABBNT010000003.1"/>
</dbReference>
<evidence type="ECO:0000313" key="1">
    <source>
        <dbReference type="EMBL" id="NMM45082.1"/>
    </source>
</evidence>
<comment type="caution">
    <text evidence="1">The sequence shown here is derived from an EMBL/GenBank/DDBJ whole genome shotgun (WGS) entry which is preliminary data.</text>
</comment>
<reference evidence="1 2" key="1">
    <citation type="submission" date="2020-04" db="EMBL/GenBank/DDBJ databases">
        <title>Rhodospirillaceae bacterium KN72 isolated from deep sea.</title>
        <authorList>
            <person name="Zhang D.-C."/>
        </authorList>
    </citation>
    <scope>NUCLEOTIDE SEQUENCE [LARGE SCALE GENOMIC DNA]</scope>
    <source>
        <strain evidence="1 2">KN72</strain>
    </source>
</reference>
<evidence type="ECO:0008006" key="3">
    <source>
        <dbReference type="Google" id="ProtNLM"/>
    </source>
</evidence>
<organism evidence="1 2">
    <name type="scientific">Pacificispira spongiicola</name>
    <dbReference type="NCBI Taxonomy" id="2729598"/>
    <lineage>
        <taxon>Bacteria</taxon>
        <taxon>Pseudomonadati</taxon>
        <taxon>Pseudomonadota</taxon>
        <taxon>Alphaproteobacteria</taxon>
        <taxon>Rhodospirillales</taxon>
        <taxon>Rhodospirillaceae</taxon>
        <taxon>Pacificispira</taxon>
    </lineage>
</organism>
<dbReference type="EMBL" id="JABBNT010000003">
    <property type="protein sequence ID" value="NMM45082.1"/>
    <property type="molecule type" value="Genomic_DNA"/>
</dbReference>
<accession>A0A7Y0HGL4</accession>
<gene>
    <name evidence="1" type="ORF">HH303_11375</name>
</gene>
<keyword evidence="2" id="KW-1185">Reference proteome</keyword>
<dbReference type="AlphaFoldDB" id="A0A7Y0HGL4"/>